<reference evidence="2 3" key="1">
    <citation type="submission" date="2017-11" db="EMBL/GenBank/DDBJ databases">
        <title>Genome-resolved metagenomics identifies genetic mobility, metabolic interactions, and unexpected diversity in perchlorate-reducing communities.</title>
        <authorList>
            <person name="Barnum T.P."/>
            <person name="Figueroa I.A."/>
            <person name="Carlstrom C.I."/>
            <person name="Lucas L.N."/>
            <person name="Engelbrektson A.L."/>
            <person name="Coates J.D."/>
        </authorList>
    </citation>
    <scope>NUCLEOTIDE SEQUENCE [LARGE SCALE GENOMIC DNA]</scope>
    <source>
        <strain evidence="2">BM706</strain>
    </source>
</reference>
<name>A0A2N5ZMB2_MUIH1</name>
<protein>
    <submittedName>
        <fullName evidence="2">Uncharacterized protein</fullName>
    </submittedName>
</protein>
<keyword evidence="1" id="KW-0812">Transmembrane</keyword>
<dbReference type="Proteomes" id="UP000234857">
    <property type="component" value="Unassembled WGS sequence"/>
</dbReference>
<organism evidence="2 3">
    <name type="scientific">Muiribacterium halophilum</name>
    <dbReference type="NCBI Taxonomy" id="2053465"/>
    <lineage>
        <taxon>Bacteria</taxon>
        <taxon>Candidatus Muiribacteriota</taxon>
        <taxon>Candidatus Muiribacteriia</taxon>
        <taxon>Candidatus Muiribacteriales</taxon>
        <taxon>Candidatus Muiribacteriaceae</taxon>
        <taxon>Candidatus Muiribacterium</taxon>
    </lineage>
</organism>
<accession>A0A2N5ZMB2</accession>
<keyword evidence="1" id="KW-0472">Membrane</keyword>
<comment type="caution">
    <text evidence="2">The sequence shown here is derived from an EMBL/GenBank/DDBJ whole genome shotgun (WGS) entry which is preliminary data.</text>
</comment>
<evidence type="ECO:0000313" key="3">
    <source>
        <dbReference type="Proteomes" id="UP000234857"/>
    </source>
</evidence>
<feature type="transmembrane region" description="Helical" evidence="1">
    <location>
        <begin position="33"/>
        <end position="53"/>
    </location>
</feature>
<sequence length="64" mass="7892">MDFRVWVGFDLYKIQNPVLSLKTGFKNPLTTGFNSFIMIFELNTMIELFYYRFQLRRLKYERQI</sequence>
<gene>
    <name evidence="2" type="ORF">C0601_00895</name>
</gene>
<evidence type="ECO:0000256" key="1">
    <source>
        <dbReference type="SAM" id="Phobius"/>
    </source>
</evidence>
<evidence type="ECO:0000313" key="2">
    <source>
        <dbReference type="EMBL" id="PLX19753.1"/>
    </source>
</evidence>
<dbReference type="AlphaFoldDB" id="A0A2N5ZMB2"/>
<keyword evidence="1" id="KW-1133">Transmembrane helix</keyword>
<proteinExistence type="predicted"/>
<dbReference type="EMBL" id="PKTG01000019">
    <property type="protein sequence ID" value="PLX19753.1"/>
    <property type="molecule type" value="Genomic_DNA"/>
</dbReference>